<keyword evidence="4" id="KW-1185">Reference proteome</keyword>
<comment type="caution">
    <text evidence="3">The sequence shown here is derived from an EMBL/GenBank/DDBJ whole genome shotgun (WGS) entry which is preliminary data.</text>
</comment>
<dbReference type="GO" id="GO:0071561">
    <property type="term" value="C:nucleus-vacuole junction"/>
    <property type="evidence" value="ECO:0007669"/>
    <property type="project" value="TreeGrafter"/>
</dbReference>
<accession>A0A2G8LDV2</accession>
<dbReference type="SUPFAM" id="SSF56112">
    <property type="entry name" value="Protein kinase-like (PK-like)"/>
    <property type="match status" value="1"/>
</dbReference>
<keyword evidence="3" id="KW-0418">Kinase</keyword>
<dbReference type="Gene3D" id="1.10.510.10">
    <property type="entry name" value="Transferase(Phosphotransferase) domain 1"/>
    <property type="match status" value="1"/>
</dbReference>
<dbReference type="PROSITE" id="PS50011">
    <property type="entry name" value="PROTEIN_KINASE_DOM"/>
    <property type="match status" value="1"/>
</dbReference>
<dbReference type="GO" id="GO:0005524">
    <property type="term" value="F:ATP binding"/>
    <property type="evidence" value="ECO:0007669"/>
    <property type="project" value="InterPro"/>
</dbReference>
<evidence type="ECO:0000259" key="2">
    <source>
        <dbReference type="PROSITE" id="PS50011"/>
    </source>
</evidence>
<dbReference type="InterPro" id="IPR045162">
    <property type="entry name" value="Vps15-like"/>
</dbReference>
<evidence type="ECO:0000313" key="3">
    <source>
        <dbReference type="EMBL" id="PIK58340.1"/>
    </source>
</evidence>
<evidence type="ECO:0000313" key="4">
    <source>
        <dbReference type="Proteomes" id="UP000230750"/>
    </source>
</evidence>
<dbReference type="PROSITE" id="PS00108">
    <property type="entry name" value="PROTEIN_KINASE_ST"/>
    <property type="match status" value="1"/>
</dbReference>
<keyword evidence="1" id="KW-0853">WD repeat</keyword>
<dbReference type="InterPro" id="IPR011009">
    <property type="entry name" value="Kinase-like_dom_sf"/>
</dbReference>
<name>A0A2G8LDV2_STIJA</name>
<sequence length="458" mass="51549">MGNQLTGIAPSQILPVEHYLTDVSDYEFDSSLGSTRFFKVAKAKFKEGHSVVKVFVIHDPSFPLKQYKIQLEEIKEKLCQASNCLPFMRSTLSDKSALLFRQYVRNNLYDRISTRPFLIEIEKKWIAFQLLCALNQAHRVKVCHGDIKSENVMVTGWNWVLLTDFASYKPTYLPDDNPADFSFFFDTSRRRTCYIAPERFVEISNSKQNEFTNSQEMDGLPGASSIKSGELTPSMDIFSAGCVIAELFTEGHAPFDLSQLLSYCTQGSDSYVPDANLKKIEDDNIRTINASVTHARNITYSSQSVPCKITLKQTKLVPATQVPFGICAPSKFEKFLKGEGDNPSPLDPSLRTAISIPALRKSWHIPAYPGTPEYILVFNSIPYFGICRLVKDLRNILENLCPKKDEESTPSRDRSNGVVIILSLVTSCLRTLKVSQSFSCIVDLTIKMLGCFSNRKDS</sequence>
<reference evidence="3 4" key="1">
    <citation type="journal article" date="2017" name="PLoS Biol.">
        <title>The sea cucumber genome provides insights into morphological evolution and visceral regeneration.</title>
        <authorList>
            <person name="Zhang X."/>
            <person name="Sun L."/>
            <person name="Yuan J."/>
            <person name="Sun Y."/>
            <person name="Gao Y."/>
            <person name="Zhang L."/>
            <person name="Li S."/>
            <person name="Dai H."/>
            <person name="Hamel J.F."/>
            <person name="Liu C."/>
            <person name="Yu Y."/>
            <person name="Liu S."/>
            <person name="Lin W."/>
            <person name="Guo K."/>
            <person name="Jin S."/>
            <person name="Xu P."/>
            <person name="Storey K.B."/>
            <person name="Huan P."/>
            <person name="Zhang T."/>
            <person name="Zhou Y."/>
            <person name="Zhang J."/>
            <person name="Lin C."/>
            <person name="Li X."/>
            <person name="Xing L."/>
            <person name="Huo D."/>
            <person name="Sun M."/>
            <person name="Wang L."/>
            <person name="Mercier A."/>
            <person name="Li F."/>
            <person name="Yang H."/>
            <person name="Xiang J."/>
        </authorList>
    </citation>
    <scope>NUCLEOTIDE SEQUENCE [LARGE SCALE GENOMIC DNA]</scope>
    <source>
        <strain evidence="3">Shaxun</strain>
        <tissue evidence="3">Muscle</tissue>
    </source>
</reference>
<proteinExistence type="predicted"/>
<dbReference type="GO" id="GO:0045324">
    <property type="term" value="P:late endosome to vacuole transport"/>
    <property type="evidence" value="ECO:0007669"/>
    <property type="project" value="InterPro"/>
</dbReference>
<dbReference type="Pfam" id="PF00069">
    <property type="entry name" value="Pkinase"/>
    <property type="match status" value="1"/>
</dbReference>
<dbReference type="Proteomes" id="UP000230750">
    <property type="component" value="Unassembled WGS sequence"/>
</dbReference>
<dbReference type="GO" id="GO:0006623">
    <property type="term" value="P:protein targeting to vacuole"/>
    <property type="evidence" value="ECO:0007669"/>
    <property type="project" value="TreeGrafter"/>
</dbReference>
<feature type="domain" description="Protein kinase" evidence="2">
    <location>
        <begin position="26"/>
        <end position="359"/>
    </location>
</feature>
<dbReference type="AlphaFoldDB" id="A0A2G8LDV2"/>
<dbReference type="GO" id="GO:0005770">
    <property type="term" value="C:late endosome"/>
    <property type="evidence" value="ECO:0007669"/>
    <property type="project" value="TreeGrafter"/>
</dbReference>
<protein>
    <submittedName>
        <fullName evidence="3">Putative phosphoinositide 3-kinase regulatory subunit 4-like</fullName>
    </submittedName>
</protein>
<dbReference type="GO" id="GO:0034271">
    <property type="term" value="C:phosphatidylinositol 3-kinase complex, class III, type I"/>
    <property type="evidence" value="ECO:0007669"/>
    <property type="project" value="TreeGrafter"/>
</dbReference>
<dbReference type="GO" id="GO:0034272">
    <property type="term" value="C:phosphatidylinositol 3-kinase complex, class III, type II"/>
    <property type="evidence" value="ECO:0007669"/>
    <property type="project" value="TreeGrafter"/>
</dbReference>
<dbReference type="InterPro" id="IPR008271">
    <property type="entry name" value="Ser/Thr_kinase_AS"/>
</dbReference>
<keyword evidence="3" id="KW-0808">Transferase</keyword>
<dbReference type="OrthoDB" id="242910at2759"/>
<dbReference type="SMART" id="SM00220">
    <property type="entry name" value="S_TKc"/>
    <property type="match status" value="1"/>
</dbReference>
<gene>
    <name evidence="3" type="ORF">BSL78_04728</name>
</gene>
<dbReference type="GO" id="GO:0004674">
    <property type="term" value="F:protein serine/threonine kinase activity"/>
    <property type="evidence" value="ECO:0007669"/>
    <property type="project" value="InterPro"/>
</dbReference>
<dbReference type="InterPro" id="IPR000719">
    <property type="entry name" value="Prot_kinase_dom"/>
</dbReference>
<dbReference type="PANTHER" id="PTHR17583">
    <property type="entry name" value="PHOSPHOINOSITIDE 3-KINASE REGULATORY SUBUNIT 4"/>
    <property type="match status" value="1"/>
</dbReference>
<organism evidence="3 4">
    <name type="scientific">Stichopus japonicus</name>
    <name type="common">Sea cucumber</name>
    <dbReference type="NCBI Taxonomy" id="307972"/>
    <lineage>
        <taxon>Eukaryota</taxon>
        <taxon>Metazoa</taxon>
        <taxon>Echinodermata</taxon>
        <taxon>Eleutherozoa</taxon>
        <taxon>Echinozoa</taxon>
        <taxon>Holothuroidea</taxon>
        <taxon>Aspidochirotacea</taxon>
        <taxon>Aspidochirotida</taxon>
        <taxon>Stichopodidae</taxon>
        <taxon>Apostichopus</taxon>
    </lineage>
</organism>
<dbReference type="STRING" id="307972.A0A2G8LDV2"/>
<evidence type="ECO:0000256" key="1">
    <source>
        <dbReference type="ARBA" id="ARBA00022574"/>
    </source>
</evidence>
<dbReference type="PANTHER" id="PTHR17583:SF0">
    <property type="entry name" value="PHOSPHOINOSITIDE 3-KINASE REGULATORY SUBUNIT 4"/>
    <property type="match status" value="1"/>
</dbReference>
<dbReference type="CDD" id="cd13980">
    <property type="entry name" value="STKc_Vps15"/>
    <property type="match status" value="1"/>
</dbReference>
<dbReference type="EMBL" id="MRZV01000115">
    <property type="protein sequence ID" value="PIK58340.1"/>
    <property type="molecule type" value="Genomic_DNA"/>
</dbReference>
<dbReference type="GO" id="GO:0016236">
    <property type="term" value="P:macroautophagy"/>
    <property type="evidence" value="ECO:0007669"/>
    <property type="project" value="InterPro"/>
</dbReference>